<dbReference type="RefSeq" id="WP_130505372.1">
    <property type="nucleotide sequence ID" value="NZ_SHLC01000001.1"/>
</dbReference>
<protein>
    <submittedName>
        <fullName evidence="2">Uncharacterized protein</fullName>
    </submittedName>
</protein>
<dbReference type="AlphaFoldDB" id="A0A4Q8AM29"/>
<evidence type="ECO:0000256" key="1">
    <source>
        <dbReference type="SAM" id="Phobius"/>
    </source>
</evidence>
<dbReference type="EMBL" id="SHLC01000001">
    <property type="protein sequence ID" value="RZU64949.1"/>
    <property type="molecule type" value="Genomic_DNA"/>
</dbReference>
<dbReference type="OrthoDB" id="5122100at2"/>
<accession>A0A4Q8AM29</accession>
<reference evidence="2 3" key="1">
    <citation type="submission" date="2019-02" db="EMBL/GenBank/DDBJ databases">
        <title>Sequencing the genomes of 1000 actinobacteria strains.</title>
        <authorList>
            <person name="Klenk H.-P."/>
        </authorList>
    </citation>
    <scope>NUCLEOTIDE SEQUENCE [LARGE SCALE GENOMIC DNA]</scope>
    <source>
        <strain evidence="2 3">DSM 18319</strain>
    </source>
</reference>
<comment type="caution">
    <text evidence="2">The sequence shown here is derived from an EMBL/GenBank/DDBJ whole genome shotgun (WGS) entry which is preliminary data.</text>
</comment>
<organism evidence="2 3">
    <name type="scientific">Microterricola gilva</name>
    <dbReference type="NCBI Taxonomy" id="393267"/>
    <lineage>
        <taxon>Bacteria</taxon>
        <taxon>Bacillati</taxon>
        <taxon>Actinomycetota</taxon>
        <taxon>Actinomycetes</taxon>
        <taxon>Micrococcales</taxon>
        <taxon>Microbacteriaceae</taxon>
        <taxon>Microterricola</taxon>
    </lineage>
</organism>
<evidence type="ECO:0000313" key="3">
    <source>
        <dbReference type="Proteomes" id="UP000291483"/>
    </source>
</evidence>
<evidence type="ECO:0000313" key="2">
    <source>
        <dbReference type="EMBL" id="RZU64949.1"/>
    </source>
</evidence>
<keyword evidence="1" id="KW-0812">Transmembrane</keyword>
<keyword evidence="3" id="KW-1185">Reference proteome</keyword>
<feature type="transmembrane region" description="Helical" evidence="1">
    <location>
        <begin position="6"/>
        <end position="25"/>
    </location>
</feature>
<sequence length="93" mass="10385">MPDWLNSSLTVAVAFVLGIVGTVLTGKRDKRSAESTLIDQLQEELAGYRETTNARLDKLEAENAGYRRFVFALIDHGDANGIDRLPWPNELPR</sequence>
<keyword evidence="1" id="KW-0472">Membrane</keyword>
<dbReference type="Proteomes" id="UP000291483">
    <property type="component" value="Unassembled WGS sequence"/>
</dbReference>
<name>A0A4Q8AM29_9MICO</name>
<gene>
    <name evidence="2" type="ORF">EV379_1260</name>
</gene>
<keyword evidence="1" id="KW-1133">Transmembrane helix</keyword>
<proteinExistence type="predicted"/>